<dbReference type="Proteomes" id="UP000828048">
    <property type="component" value="Chromosome 5"/>
</dbReference>
<comment type="caution">
    <text evidence="1">The sequence shown here is derived from an EMBL/GenBank/DDBJ whole genome shotgun (WGS) entry which is preliminary data.</text>
</comment>
<evidence type="ECO:0000313" key="2">
    <source>
        <dbReference type="Proteomes" id="UP000828048"/>
    </source>
</evidence>
<protein>
    <submittedName>
        <fullName evidence="1">Uncharacterized protein</fullName>
    </submittedName>
</protein>
<organism evidence="1 2">
    <name type="scientific">Vaccinium darrowii</name>
    <dbReference type="NCBI Taxonomy" id="229202"/>
    <lineage>
        <taxon>Eukaryota</taxon>
        <taxon>Viridiplantae</taxon>
        <taxon>Streptophyta</taxon>
        <taxon>Embryophyta</taxon>
        <taxon>Tracheophyta</taxon>
        <taxon>Spermatophyta</taxon>
        <taxon>Magnoliopsida</taxon>
        <taxon>eudicotyledons</taxon>
        <taxon>Gunneridae</taxon>
        <taxon>Pentapetalae</taxon>
        <taxon>asterids</taxon>
        <taxon>Ericales</taxon>
        <taxon>Ericaceae</taxon>
        <taxon>Vaccinioideae</taxon>
        <taxon>Vaccinieae</taxon>
        <taxon>Vaccinium</taxon>
    </lineage>
</organism>
<name>A0ACB7XYQ9_9ERIC</name>
<accession>A0ACB7XYQ9</accession>
<evidence type="ECO:0000313" key="1">
    <source>
        <dbReference type="EMBL" id="KAH7846123.1"/>
    </source>
</evidence>
<keyword evidence="2" id="KW-1185">Reference proteome</keyword>
<sequence>MGSHRSPLLGLILPLFLLLTCSVSIPVVSSTKRDVAVLLQVKTDQLDDPNNELNNWVETSQNAPCDWTGITCDPQNGAVISIDLSNLAVAGPFPANFCRIPTLQNLNLFNNYINGSLFSKSLSLCSRLHSIDLSSNLFTGDLPEFSPDFINLTTLVLSLNNFTGAIPASFGRLPSLKVLRLVSNFLNGTIPESLTNLTELTHLELAYNPFFSPLPESIGNLTKLENLFLPFSNLIGKIPESIGNLVSLTNFDLSDNNLSGEIPNTIGGLKSVVQIELYRNQLSGELPATLSDLPSLVRLDVSQNNLTGNLPERLGGLPIEVLGLNDNNFHGEIPESLATNPNLSVLKLFNNRFSGNLPVDLGRYSDLTFVDFSGNEFVGPLPPYLCYRKKLAHLCTFSNKLTGPIPTSYGDCDSLNYVRMFGNNLSGPVPVGFWGFSGLTFLQLDDNNFDGSIPPSIAKARVLTNLRIAGNNFSGEIPTGICQLKELVALDASRNKFSNKMPSCMTELSELHSLNLGDNMLAGEIPEGVGSWKNLTNLSLSHNNFTGEIPADLGSLPSLAFLYLDGNSFSGEIPVELTKLKLTKFNLSNNKLEGEVPSGFNSLFFLQSLMGNPGLCSPDLNPLPKCPKPKRVSMYVVGVLVAVALLMIGIFIWLLKTKTVCILFSKKPGILKITSFQRVGFNEEDLLDSLTEENLIGSGGSGQVYKVKIKNGETVAVKKLWGGNKGADTEAVFRAEVESLGRIRHANVVKLLVSCVGEDFRILVYEYMENGSLGDLLHGDKGGVLLNWARRFSIAVGAARGLAYLHHDCIPPIVHRDVKSNNILLDEDFGPRVADFGLAKTLQCNVKESDEEMSGVAGSCGYIAPEYAYTLRVNEKSDVYSFGVVLLELVTGKRPNDDSFGENKDIVKWVTEVALASAEVGSGMATNPRIDWAKLIDQRMSLSTTDYEEIENVLNVALLCTSASPMSRPSMRKVVELLKN</sequence>
<dbReference type="EMBL" id="CM037155">
    <property type="protein sequence ID" value="KAH7846123.1"/>
    <property type="molecule type" value="Genomic_DNA"/>
</dbReference>
<gene>
    <name evidence="1" type="ORF">Vadar_010254</name>
</gene>
<proteinExistence type="predicted"/>
<reference evidence="1 2" key="1">
    <citation type="journal article" date="2021" name="Hortic Res">
        <title>High-quality reference genome and annotation aids understanding of berry development for evergreen blueberry (Vaccinium darrowii).</title>
        <authorList>
            <person name="Yu J."/>
            <person name="Hulse-Kemp A.M."/>
            <person name="Babiker E."/>
            <person name="Staton M."/>
        </authorList>
    </citation>
    <scope>NUCLEOTIDE SEQUENCE [LARGE SCALE GENOMIC DNA]</scope>
    <source>
        <strain evidence="2">cv. NJ 8807/NJ 8810</strain>
        <tissue evidence="1">Young leaf</tissue>
    </source>
</reference>